<evidence type="ECO:0000256" key="1">
    <source>
        <dbReference type="SAM" id="MobiDB-lite"/>
    </source>
</evidence>
<protein>
    <submittedName>
        <fullName evidence="2">Uncharacterized protein</fullName>
    </submittedName>
</protein>
<accession>A0A6J7WQE6</accession>
<feature type="region of interest" description="Disordered" evidence="1">
    <location>
        <begin position="148"/>
        <end position="201"/>
    </location>
</feature>
<evidence type="ECO:0000313" key="2">
    <source>
        <dbReference type="EMBL" id="CAB5219917.1"/>
    </source>
</evidence>
<proteinExistence type="predicted"/>
<gene>
    <name evidence="2" type="ORF">UFOVP231_14</name>
</gene>
<reference evidence="2" key="1">
    <citation type="submission" date="2020-05" db="EMBL/GenBank/DDBJ databases">
        <authorList>
            <person name="Chiriac C."/>
            <person name="Salcher M."/>
            <person name="Ghai R."/>
            <person name="Kavagutti S V."/>
        </authorList>
    </citation>
    <scope>NUCLEOTIDE SEQUENCE</scope>
</reference>
<sequence length="201" mass="22652">MSDSIAKRRGRPPRSAPSFVIEEQDAVLDSVAVKETAVERPPMRAAMREEDPRAAAARRAAEIRGHLGEVEEGLDKFRAPEAPAGWEYEWKRRTVLGQEDPAYQVQLARTGWEPVPTNRHPETMPMQGNHPQIERDGMVLMQRPAVISDEARSSELRRARNQVRVKEQQLNATPDGTLTRDHPSARPQISKGYEPIPVPKD</sequence>
<feature type="region of interest" description="Disordered" evidence="1">
    <location>
        <begin position="109"/>
        <end position="130"/>
    </location>
</feature>
<dbReference type="EMBL" id="LR798279">
    <property type="protein sequence ID" value="CAB5219917.1"/>
    <property type="molecule type" value="Genomic_DNA"/>
</dbReference>
<feature type="compositionally biased region" description="Basic and acidic residues" evidence="1">
    <location>
        <begin position="149"/>
        <end position="158"/>
    </location>
</feature>
<organism evidence="2">
    <name type="scientific">uncultured Caudovirales phage</name>
    <dbReference type="NCBI Taxonomy" id="2100421"/>
    <lineage>
        <taxon>Viruses</taxon>
        <taxon>Duplodnaviria</taxon>
        <taxon>Heunggongvirae</taxon>
        <taxon>Uroviricota</taxon>
        <taxon>Caudoviricetes</taxon>
        <taxon>Peduoviridae</taxon>
        <taxon>Maltschvirus</taxon>
        <taxon>Maltschvirus maltsch</taxon>
    </lineage>
</organism>
<name>A0A6J7WQE6_9CAUD</name>